<evidence type="ECO:0000256" key="5">
    <source>
        <dbReference type="ARBA" id="ARBA00023266"/>
    </source>
</evidence>
<sequence>MISSEWGAPNVVKKGFHMEDVIGGKYGHSLHVFRWSTHERIQTIELPVEDGSMPLELKFLHEPTSEHAFVGCALGSTVYHLHPKYNNTMDYQATDVINIASKKVEGWMLPLMPALITDILVSMDDRMLYVSCWLHGDIRQYDISNPAEPNLVGQVYIGGSIHDESGVTVVGENAPKALYVKRTKIEGGPHLMQLSLDGKRMYVTTSLNNAWDEQFYPNLRKVGATMVLLDINPTGGMKINQDFLVEFGKLPGGPYLAHEMRFPGGDCTSDIWI</sequence>
<dbReference type="GO" id="GO:0018549">
    <property type="term" value="F:methanethiol oxidase activity"/>
    <property type="evidence" value="ECO:0007669"/>
    <property type="project" value="UniProtKB-EC"/>
</dbReference>
<dbReference type="Proteomes" id="UP000835052">
    <property type="component" value="Unassembled WGS sequence"/>
</dbReference>
<proteinExistence type="inferred from homology"/>
<comment type="similarity">
    <text evidence="2">Belongs to the selenium-binding protein family.</text>
</comment>
<dbReference type="PANTHER" id="PTHR23300:SF0">
    <property type="entry name" value="METHANETHIOL OXIDASE"/>
    <property type="match status" value="1"/>
</dbReference>
<dbReference type="OrthoDB" id="10252446at2759"/>
<dbReference type="EC" id="1.8.3.4" evidence="3"/>
<protein>
    <recommendedName>
        <fullName evidence="4">Methanethiol oxidase</fullName>
        <ecNumber evidence="3">1.8.3.4</ecNumber>
    </recommendedName>
</protein>
<dbReference type="EMBL" id="CAJGYM010000161">
    <property type="protein sequence ID" value="CAD6199214.1"/>
    <property type="molecule type" value="Genomic_DNA"/>
</dbReference>
<dbReference type="SUPFAM" id="SSF51004">
    <property type="entry name" value="C-terminal (heme d1) domain of cytochrome cd1-nitrite reductase"/>
    <property type="match status" value="1"/>
</dbReference>
<accession>A0A8S1HTR0</accession>
<organism evidence="7 8">
    <name type="scientific">Caenorhabditis auriculariae</name>
    <dbReference type="NCBI Taxonomy" id="2777116"/>
    <lineage>
        <taxon>Eukaryota</taxon>
        <taxon>Metazoa</taxon>
        <taxon>Ecdysozoa</taxon>
        <taxon>Nematoda</taxon>
        <taxon>Chromadorea</taxon>
        <taxon>Rhabditida</taxon>
        <taxon>Rhabditina</taxon>
        <taxon>Rhabditomorpha</taxon>
        <taxon>Rhabditoidea</taxon>
        <taxon>Rhabditidae</taxon>
        <taxon>Peloderinae</taxon>
        <taxon>Caenorhabditis</taxon>
    </lineage>
</organism>
<evidence type="ECO:0000256" key="2">
    <source>
        <dbReference type="ARBA" id="ARBA00005606"/>
    </source>
</evidence>
<evidence type="ECO:0000256" key="3">
    <source>
        <dbReference type="ARBA" id="ARBA00012510"/>
    </source>
</evidence>
<comment type="caution">
    <text evidence="7">The sequence shown here is derived from an EMBL/GenBank/DDBJ whole genome shotgun (WGS) entry which is preliminary data.</text>
</comment>
<evidence type="ECO:0000313" key="7">
    <source>
        <dbReference type="EMBL" id="CAD6199214.1"/>
    </source>
</evidence>
<name>A0A8S1HTR0_9PELO</name>
<keyword evidence="5" id="KW-0711">Selenium</keyword>
<dbReference type="InterPro" id="IPR015943">
    <property type="entry name" value="WD40/YVTN_repeat-like_dom_sf"/>
</dbReference>
<evidence type="ECO:0000256" key="6">
    <source>
        <dbReference type="ARBA" id="ARBA00047539"/>
    </source>
</evidence>
<gene>
    <name evidence="7" type="ORF">CAUJ_LOCUS15118</name>
</gene>
<dbReference type="AlphaFoldDB" id="A0A8S1HTR0"/>
<comment type="catalytic activity">
    <reaction evidence="6">
        <text>methanethiol + O2 + H2O = hydrogen sulfide + formaldehyde + H2O2 + H(+)</text>
        <dbReference type="Rhea" id="RHEA:11812"/>
        <dbReference type="ChEBI" id="CHEBI:15377"/>
        <dbReference type="ChEBI" id="CHEBI:15378"/>
        <dbReference type="ChEBI" id="CHEBI:15379"/>
        <dbReference type="ChEBI" id="CHEBI:16007"/>
        <dbReference type="ChEBI" id="CHEBI:16240"/>
        <dbReference type="ChEBI" id="CHEBI:16842"/>
        <dbReference type="ChEBI" id="CHEBI:29919"/>
        <dbReference type="EC" id="1.8.3.4"/>
    </reaction>
</comment>
<dbReference type="InterPro" id="IPR008826">
    <property type="entry name" value="Se-bd"/>
</dbReference>
<evidence type="ECO:0000313" key="8">
    <source>
        <dbReference type="Proteomes" id="UP000835052"/>
    </source>
</evidence>
<dbReference type="Gene3D" id="2.130.10.10">
    <property type="entry name" value="YVTN repeat-like/Quinoprotein amine dehydrogenase"/>
    <property type="match status" value="1"/>
</dbReference>
<evidence type="ECO:0000256" key="1">
    <source>
        <dbReference type="ARBA" id="ARBA00005177"/>
    </source>
</evidence>
<dbReference type="GO" id="GO:0008430">
    <property type="term" value="F:selenium binding"/>
    <property type="evidence" value="ECO:0007669"/>
    <property type="project" value="InterPro"/>
</dbReference>
<dbReference type="PANTHER" id="PTHR23300">
    <property type="entry name" value="METHANETHIOL OXIDASE"/>
    <property type="match status" value="1"/>
</dbReference>
<evidence type="ECO:0000256" key="4">
    <source>
        <dbReference type="ARBA" id="ARBA00015601"/>
    </source>
</evidence>
<comment type="pathway">
    <text evidence="1">Organosulfur degradation.</text>
</comment>
<reference evidence="7" key="1">
    <citation type="submission" date="2020-10" db="EMBL/GenBank/DDBJ databases">
        <authorList>
            <person name="Kikuchi T."/>
        </authorList>
    </citation>
    <scope>NUCLEOTIDE SEQUENCE</scope>
    <source>
        <strain evidence="7">NKZ352</strain>
    </source>
</reference>
<dbReference type="Pfam" id="PF05694">
    <property type="entry name" value="SBP56"/>
    <property type="match status" value="1"/>
</dbReference>
<dbReference type="InterPro" id="IPR011048">
    <property type="entry name" value="Haem_d1_sf"/>
</dbReference>
<keyword evidence="8" id="KW-1185">Reference proteome</keyword>